<dbReference type="PANTHER" id="PTHR13815:SF7">
    <property type="entry name" value="GOLGIN SUBFAMILY A MEMBER 5"/>
    <property type="match status" value="1"/>
</dbReference>
<keyword evidence="5 7" id="KW-0175">Coiled coil</keyword>
<dbReference type="SUPFAM" id="SSF57997">
    <property type="entry name" value="Tropomyosin"/>
    <property type="match status" value="1"/>
</dbReference>
<accession>A0ABY7F9J2</accession>
<evidence type="ECO:0000256" key="1">
    <source>
        <dbReference type="ARBA" id="ARBA00004409"/>
    </source>
</evidence>
<keyword evidence="2" id="KW-0812">Transmembrane</keyword>
<dbReference type="Proteomes" id="UP001164746">
    <property type="component" value="Chromosome 11"/>
</dbReference>
<feature type="compositionally biased region" description="Polar residues" evidence="8">
    <location>
        <begin position="199"/>
        <end position="209"/>
    </location>
</feature>
<evidence type="ECO:0000313" key="10">
    <source>
        <dbReference type="Proteomes" id="UP001164746"/>
    </source>
</evidence>
<proteinExistence type="predicted"/>
<evidence type="ECO:0000256" key="3">
    <source>
        <dbReference type="ARBA" id="ARBA00022989"/>
    </source>
</evidence>
<keyword evidence="4" id="KW-0333">Golgi apparatus</keyword>
<dbReference type="PANTHER" id="PTHR13815">
    <property type="entry name" value="GOLGIN-84"/>
    <property type="match status" value="1"/>
</dbReference>
<reference evidence="9" key="1">
    <citation type="submission" date="2022-11" db="EMBL/GenBank/DDBJ databases">
        <title>Centuries of genome instability and evolution in soft-shell clam transmissible cancer (bioRxiv).</title>
        <authorList>
            <person name="Hart S.F.M."/>
            <person name="Yonemitsu M.A."/>
            <person name="Giersch R.M."/>
            <person name="Beal B.F."/>
            <person name="Arriagada G."/>
            <person name="Davis B.W."/>
            <person name="Ostrander E.A."/>
            <person name="Goff S.P."/>
            <person name="Metzger M.J."/>
        </authorList>
    </citation>
    <scope>NUCLEOTIDE SEQUENCE</scope>
    <source>
        <strain evidence="9">MELC-2E11</strain>
        <tissue evidence="9">Siphon/mantle</tissue>
    </source>
</reference>
<organism evidence="9 10">
    <name type="scientific">Mya arenaria</name>
    <name type="common">Soft-shell clam</name>
    <dbReference type="NCBI Taxonomy" id="6604"/>
    <lineage>
        <taxon>Eukaryota</taxon>
        <taxon>Metazoa</taxon>
        <taxon>Spiralia</taxon>
        <taxon>Lophotrochozoa</taxon>
        <taxon>Mollusca</taxon>
        <taxon>Bivalvia</taxon>
        <taxon>Autobranchia</taxon>
        <taxon>Heteroconchia</taxon>
        <taxon>Euheterodonta</taxon>
        <taxon>Imparidentia</taxon>
        <taxon>Neoheterodontei</taxon>
        <taxon>Myida</taxon>
        <taxon>Myoidea</taxon>
        <taxon>Myidae</taxon>
        <taxon>Mya</taxon>
    </lineage>
</organism>
<feature type="compositionally biased region" description="Polar residues" evidence="8">
    <location>
        <begin position="150"/>
        <end position="160"/>
    </location>
</feature>
<keyword evidence="3" id="KW-1133">Transmembrane helix</keyword>
<evidence type="ECO:0000256" key="5">
    <source>
        <dbReference type="ARBA" id="ARBA00023054"/>
    </source>
</evidence>
<keyword evidence="10" id="KW-1185">Reference proteome</keyword>
<evidence type="ECO:0000256" key="2">
    <source>
        <dbReference type="ARBA" id="ARBA00022692"/>
    </source>
</evidence>
<dbReference type="InterPro" id="IPR019177">
    <property type="entry name" value="Golgin_subfamily_A_member_5"/>
</dbReference>
<evidence type="ECO:0000256" key="7">
    <source>
        <dbReference type="SAM" id="Coils"/>
    </source>
</evidence>
<comment type="subcellular location">
    <subcellularLocation>
        <location evidence="1">Golgi apparatus membrane</location>
        <topology evidence="1">Single-pass type IV membrane protein</topology>
    </subcellularLocation>
</comment>
<feature type="compositionally biased region" description="Basic and acidic residues" evidence="8">
    <location>
        <begin position="172"/>
        <end position="187"/>
    </location>
</feature>
<feature type="coiled-coil region" evidence="7">
    <location>
        <begin position="228"/>
        <end position="371"/>
    </location>
</feature>
<evidence type="ECO:0000313" key="9">
    <source>
        <dbReference type="EMBL" id="WAR18272.1"/>
    </source>
</evidence>
<gene>
    <name evidence="9" type="ORF">MAR_000110</name>
</gene>
<feature type="coiled-coil region" evidence="7">
    <location>
        <begin position="404"/>
        <end position="431"/>
    </location>
</feature>
<feature type="non-terminal residue" evidence="9">
    <location>
        <position position="1"/>
    </location>
</feature>
<protein>
    <submittedName>
        <fullName evidence="9">GOGA5-like protein</fullName>
    </submittedName>
</protein>
<name>A0ABY7F9J2_MYAAR</name>
<dbReference type="EMBL" id="CP111022">
    <property type="protein sequence ID" value="WAR18272.1"/>
    <property type="molecule type" value="Genomic_DNA"/>
</dbReference>
<sequence length="437" mass="48979">MAWLSGITGKAENFLNSLDQTAAKVLHETPGQNQSKYPTAETAPKDLTDHTPYLNQKPSSITPSQNVPSKFEYKQEDQSASANTDFIAQKAKSDPTATKKKMDKDEALFEFLNSPEPAERRKSTPASSTRHSRQSSASSVISNKGGRSENLPSSSSTKPDASNDPEGNQVIDYKENVDGTDSRHSPDNMDMAALEDAMQDQSPSNSVHGNQELESRDVMSTSSIDLENRLLKSEVASLNEEMAALVQRAKDSERDLTRLRERLQDQQRATSRAEGQVRELQGLESDLEEALRAKDSQLAVLRVRLEEADRETEARQKSLVQLKSEKSRILQDHTDSSGMHGQALDSLRQKLTEVEAALHREQEANKMTRQEVSDRQIRLEDEQRSFTEALTVAEKKYTDEKSRVVELTSQLKTLRTSLDSAKRELSEYKEKATRILQ</sequence>
<feature type="region of interest" description="Disordered" evidence="8">
    <location>
        <begin position="28"/>
        <end position="218"/>
    </location>
</feature>
<evidence type="ECO:0000256" key="6">
    <source>
        <dbReference type="ARBA" id="ARBA00023136"/>
    </source>
</evidence>
<evidence type="ECO:0000256" key="4">
    <source>
        <dbReference type="ARBA" id="ARBA00023034"/>
    </source>
</evidence>
<evidence type="ECO:0000256" key="8">
    <source>
        <dbReference type="SAM" id="MobiDB-lite"/>
    </source>
</evidence>
<feature type="compositionally biased region" description="Polar residues" evidence="8">
    <location>
        <begin position="53"/>
        <end position="68"/>
    </location>
</feature>
<keyword evidence="6" id="KW-0472">Membrane</keyword>